<accession>A0A367WRW7</accession>
<comment type="caution">
    <text evidence="1">The sequence shown here is derived from an EMBL/GenBank/DDBJ whole genome shotgun (WGS) entry which is preliminary data.</text>
</comment>
<sequence length="85" mass="10056">MTESEVIDALLQSFDRHQSRILAFVRSRASFEDWLTWEAYYYALERGWTAAVKPRYHDLGSSRVQSFADLFIEIPDTKCKIVFEF</sequence>
<gene>
    <name evidence="1" type="ORF">TH25_20520</name>
</gene>
<dbReference type="EMBL" id="JPWH01000022">
    <property type="protein sequence ID" value="RCK44117.1"/>
    <property type="molecule type" value="Genomic_DNA"/>
</dbReference>
<reference evidence="1 2" key="1">
    <citation type="submission" date="2014-07" db="EMBL/GenBank/DDBJ databases">
        <title>Draft genome sequence of Thalassospira profundimaris S25-3-2.</title>
        <authorList>
            <person name="Lai Q."/>
            <person name="Shao Z."/>
        </authorList>
    </citation>
    <scope>NUCLEOTIDE SEQUENCE [LARGE SCALE GENOMIC DNA]</scope>
    <source>
        <strain evidence="1 2">S25-3-2</strain>
    </source>
</reference>
<dbReference type="RefSeq" id="WP_114090010.1">
    <property type="nucleotide sequence ID" value="NZ_JPWH01000022.1"/>
</dbReference>
<organism evidence="1 2">
    <name type="scientific">Thalassospira profundimaris</name>
    <dbReference type="NCBI Taxonomy" id="502049"/>
    <lineage>
        <taxon>Bacteria</taxon>
        <taxon>Pseudomonadati</taxon>
        <taxon>Pseudomonadota</taxon>
        <taxon>Alphaproteobacteria</taxon>
        <taxon>Rhodospirillales</taxon>
        <taxon>Thalassospiraceae</taxon>
        <taxon>Thalassospira</taxon>
    </lineage>
</organism>
<name>A0A367WRW7_9PROT</name>
<evidence type="ECO:0000313" key="1">
    <source>
        <dbReference type="EMBL" id="RCK44117.1"/>
    </source>
</evidence>
<evidence type="ECO:0000313" key="2">
    <source>
        <dbReference type="Proteomes" id="UP000252517"/>
    </source>
</evidence>
<dbReference type="Proteomes" id="UP000252517">
    <property type="component" value="Unassembled WGS sequence"/>
</dbReference>
<dbReference type="AlphaFoldDB" id="A0A367WRW7"/>
<protein>
    <submittedName>
        <fullName evidence="1">Uncharacterized protein</fullName>
    </submittedName>
</protein>
<proteinExistence type="predicted"/>